<reference evidence="1" key="1">
    <citation type="submission" date="2021-07" db="EMBL/GenBank/DDBJ databases">
        <authorList>
            <person name="Durling M."/>
        </authorList>
    </citation>
    <scope>NUCLEOTIDE SEQUENCE</scope>
</reference>
<evidence type="ECO:0000313" key="1">
    <source>
        <dbReference type="EMBL" id="CAG8956673.1"/>
    </source>
</evidence>
<keyword evidence="2" id="KW-1185">Reference proteome</keyword>
<dbReference type="Proteomes" id="UP000696280">
    <property type="component" value="Unassembled WGS sequence"/>
</dbReference>
<proteinExistence type="predicted"/>
<sequence>MESRNYPSVTRSVSIKLSGLSTIHVATNLPPQGEPLNRINPNAAPFTPSKSSGASKWRELPISFSKSCSGGRNNDLCTATFLAHARPLYGINSKHNTCKITCLAPLYSSSPIAYPAWKSGVTLPTNTAVTAKVSQRTGDKTHTTRIFARNPVDMRIYGTASEGVATQSNKRIAPLKWS</sequence>
<organism evidence="1 2">
    <name type="scientific">Hymenoscyphus fraxineus</name>
    <dbReference type="NCBI Taxonomy" id="746836"/>
    <lineage>
        <taxon>Eukaryota</taxon>
        <taxon>Fungi</taxon>
        <taxon>Dikarya</taxon>
        <taxon>Ascomycota</taxon>
        <taxon>Pezizomycotina</taxon>
        <taxon>Leotiomycetes</taxon>
        <taxon>Helotiales</taxon>
        <taxon>Helotiaceae</taxon>
        <taxon>Hymenoscyphus</taxon>
    </lineage>
</organism>
<dbReference type="EMBL" id="CAJVRL010000072">
    <property type="protein sequence ID" value="CAG8956673.1"/>
    <property type="molecule type" value="Genomic_DNA"/>
</dbReference>
<gene>
    <name evidence="1" type="ORF">HYFRA_00012217</name>
</gene>
<dbReference type="AlphaFoldDB" id="A0A9N9L1Q8"/>
<comment type="caution">
    <text evidence="1">The sequence shown here is derived from an EMBL/GenBank/DDBJ whole genome shotgun (WGS) entry which is preliminary data.</text>
</comment>
<name>A0A9N9L1Q8_9HELO</name>
<evidence type="ECO:0000313" key="2">
    <source>
        <dbReference type="Proteomes" id="UP000696280"/>
    </source>
</evidence>
<accession>A0A9N9L1Q8</accession>
<protein>
    <submittedName>
        <fullName evidence="1">Uncharacterized protein</fullName>
    </submittedName>
</protein>